<feature type="region of interest" description="Disordered" evidence="1">
    <location>
        <begin position="36"/>
        <end position="56"/>
    </location>
</feature>
<feature type="region of interest" description="Disordered" evidence="1">
    <location>
        <begin position="83"/>
        <end position="105"/>
    </location>
</feature>
<reference evidence="2 3" key="1">
    <citation type="journal article" date="2023" name="G3 (Bethesda)">
        <title>A chromosome-length genome assembly and annotation of blackberry (Rubus argutus, cv. 'Hillquist').</title>
        <authorList>
            <person name="Bruna T."/>
            <person name="Aryal R."/>
            <person name="Dudchenko O."/>
            <person name="Sargent D.J."/>
            <person name="Mead D."/>
            <person name="Buti M."/>
            <person name="Cavallini A."/>
            <person name="Hytonen T."/>
            <person name="Andres J."/>
            <person name="Pham M."/>
            <person name="Weisz D."/>
            <person name="Mascagni F."/>
            <person name="Usai G."/>
            <person name="Natali L."/>
            <person name="Bassil N."/>
            <person name="Fernandez G.E."/>
            <person name="Lomsadze A."/>
            <person name="Armour M."/>
            <person name="Olukolu B."/>
            <person name="Poorten T."/>
            <person name="Britton C."/>
            <person name="Davik J."/>
            <person name="Ashrafi H."/>
            <person name="Aiden E.L."/>
            <person name="Borodovsky M."/>
            <person name="Worthington M."/>
        </authorList>
    </citation>
    <scope>NUCLEOTIDE SEQUENCE [LARGE SCALE GENOMIC DNA]</scope>
    <source>
        <strain evidence="2">PI 553951</strain>
    </source>
</reference>
<name>A0AAW1Y5C6_RUBAR</name>
<accession>A0AAW1Y5C6</accession>
<feature type="compositionally biased region" description="Basic residues" evidence="1">
    <location>
        <begin position="84"/>
        <end position="101"/>
    </location>
</feature>
<comment type="caution">
    <text evidence="2">The sequence shown here is derived from an EMBL/GenBank/DDBJ whole genome shotgun (WGS) entry which is preliminary data.</text>
</comment>
<protein>
    <submittedName>
        <fullName evidence="2">Uncharacterized protein</fullName>
    </submittedName>
</protein>
<gene>
    <name evidence="2" type="ORF">M0R45_008574</name>
</gene>
<keyword evidence="3" id="KW-1185">Reference proteome</keyword>
<dbReference type="EMBL" id="JBEDUW010000002">
    <property type="protein sequence ID" value="KAK9942932.1"/>
    <property type="molecule type" value="Genomic_DNA"/>
</dbReference>
<feature type="compositionally biased region" description="Low complexity" evidence="1">
    <location>
        <begin position="44"/>
        <end position="56"/>
    </location>
</feature>
<dbReference type="Proteomes" id="UP001457282">
    <property type="component" value="Unassembled WGS sequence"/>
</dbReference>
<dbReference type="AlphaFoldDB" id="A0AAW1Y5C6"/>
<organism evidence="2 3">
    <name type="scientific">Rubus argutus</name>
    <name type="common">Southern blackberry</name>
    <dbReference type="NCBI Taxonomy" id="59490"/>
    <lineage>
        <taxon>Eukaryota</taxon>
        <taxon>Viridiplantae</taxon>
        <taxon>Streptophyta</taxon>
        <taxon>Embryophyta</taxon>
        <taxon>Tracheophyta</taxon>
        <taxon>Spermatophyta</taxon>
        <taxon>Magnoliopsida</taxon>
        <taxon>eudicotyledons</taxon>
        <taxon>Gunneridae</taxon>
        <taxon>Pentapetalae</taxon>
        <taxon>rosids</taxon>
        <taxon>fabids</taxon>
        <taxon>Rosales</taxon>
        <taxon>Rosaceae</taxon>
        <taxon>Rosoideae</taxon>
        <taxon>Rosoideae incertae sedis</taxon>
        <taxon>Rubus</taxon>
    </lineage>
</organism>
<evidence type="ECO:0000313" key="3">
    <source>
        <dbReference type="Proteomes" id="UP001457282"/>
    </source>
</evidence>
<proteinExistence type="predicted"/>
<evidence type="ECO:0000256" key="1">
    <source>
        <dbReference type="SAM" id="MobiDB-lite"/>
    </source>
</evidence>
<sequence>MSPCSALPNLTLHHMCPAESITRFSILSSPASYPHHHSCVNPQSSSTHSSAAALSSNHRSTVAPLCPATPTSSTELHLILQSHQFHHQSHHREPRQSRVHHGSSSAPIHLQLINKQAAFTDHIALLYPSPPAPPSSHSSTSPIVAALLQSAHHLHRGSLPHLHHHHYATGSLPPELYFSLCDINSHFFYLLFL</sequence>
<evidence type="ECO:0000313" key="2">
    <source>
        <dbReference type="EMBL" id="KAK9942932.1"/>
    </source>
</evidence>